<feature type="compositionally biased region" description="Gly residues" evidence="1">
    <location>
        <begin position="1"/>
        <end position="12"/>
    </location>
</feature>
<sequence>MAFVEGTGGPVNGTGWKNQNKTQGSASTGGSGSGSGASYDLSWLQNLYAQQQAAAAAAEQARRAAAQQAYERSMAALNAAYNGQIEALKNNYNSTLGQLQSDYEHGAAGVNFNADNALQQAYINQMMTLKSLPQQLAAQGIGGGAAESTLAGVYNNYGNSRNEIDVARGQSLGDLLAQLNAGKNQAQQAYNNQLSDAQATRLAYEMQLEQNLANAIADAATVNYDRQFEISSQYLEQMAKLQSEMASAARKASQSTISASNTQQSKSVQQSELLEQVWRSAWQNAKNAGGSDADAMQAANAAAAQYVVEGVGNKLFTKSEANGWLKDILLNRT</sequence>
<name>A0A9D1V4C1_9FIRM</name>
<dbReference type="EMBL" id="DXFW01000020">
    <property type="protein sequence ID" value="HIX05897.1"/>
    <property type="molecule type" value="Genomic_DNA"/>
</dbReference>
<comment type="caution">
    <text evidence="2">The sequence shown here is derived from an EMBL/GenBank/DDBJ whole genome shotgun (WGS) entry which is preliminary data.</text>
</comment>
<gene>
    <name evidence="2" type="ORF">H9865_07340</name>
</gene>
<protein>
    <submittedName>
        <fullName evidence="2">Uncharacterized protein</fullName>
    </submittedName>
</protein>
<evidence type="ECO:0000313" key="3">
    <source>
        <dbReference type="Proteomes" id="UP000824193"/>
    </source>
</evidence>
<dbReference type="AlphaFoldDB" id="A0A9D1V4C1"/>
<dbReference type="Proteomes" id="UP000824193">
    <property type="component" value="Unassembled WGS sequence"/>
</dbReference>
<organism evidence="2 3">
    <name type="scientific">Candidatus Allofournierella pullicola</name>
    <dbReference type="NCBI Taxonomy" id="2838596"/>
    <lineage>
        <taxon>Bacteria</taxon>
        <taxon>Bacillati</taxon>
        <taxon>Bacillota</taxon>
        <taxon>Clostridia</taxon>
        <taxon>Eubacteriales</taxon>
        <taxon>Oscillospiraceae</taxon>
        <taxon>Allofournierella</taxon>
    </lineage>
</organism>
<feature type="region of interest" description="Disordered" evidence="1">
    <location>
        <begin position="1"/>
        <end position="33"/>
    </location>
</feature>
<reference evidence="2" key="2">
    <citation type="submission" date="2021-04" db="EMBL/GenBank/DDBJ databases">
        <authorList>
            <person name="Gilroy R."/>
        </authorList>
    </citation>
    <scope>NUCLEOTIDE SEQUENCE</scope>
    <source>
        <strain evidence="2">2239</strain>
    </source>
</reference>
<evidence type="ECO:0000256" key="1">
    <source>
        <dbReference type="SAM" id="MobiDB-lite"/>
    </source>
</evidence>
<evidence type="ECO:0000313" key="2">
    <source>
        <dbReference type="EMBL" id="HIX05897.1"/>
    </source>
</evidence>
<accession>A0A9D1V4C1</accession>
<reference evidence="2" key="1">
    <citation type="journal article" date="2021" name="PeerJ">
        <title>Extensive microbial diversity within the chicken gut microbiome revealed by metagenomics and culture.</title>
        <authorList>
            <person name="Gilroy R."/>
            <person name="Ravi A."/>
            <person name="Getino M."/>
            <person name="Pursley I."/>
            <person name="Horton D.L."/>
            <person name="Alikhan N.F."/>
            <person name="Baker D."/>
            <person name="Gharbi K."/>
            <person name="Hall N."/>
            <person name="Watson M."/>
            <person name="Adriaenssens E.M."/>
            <person name="Foster-Nyarko E."/>
            <person name="Jarju S."/>
            <person name="Secka A."/>
            <person name="Antonio M."/>
            <person name="Oren A."/>
            <person name="Chaudhuri R.R."/>
            <person name="La Ragione R."/>
            <person name="Hildebrand F."/>
            <person name="Pallen M.J."/>
        </authorList>
    </citation>
    <scope>NUCLEOTIDE SEQUENCE</scope>
    <source>
        <strain evidence="2">2239</strain>
    </source>
</reference>
<proteinExistence type="predicted"/>